<proteinExistence type="inferred from homology"/>
<evidence type="ECO:0000256" key="2">
    <source>
        <dbReference type="ARBA" id="ARBA00038334"/>
    </source>
</evidence>
<dbReference type="InterPro" id="IPR029058">
    <property type="entry name" value="AB_hydrolase_fold"/>
</dbReference>
<feature type="domain" description="AB hydrolase-1" evidence="3">
    <location>
        <begin position="27"/>
        <end position="257"/>
    </location>
</feature>
<reference evidence="4" key="1">
    <citation type="journal article" date="2023" name="Plant J.">
        <title>Genome sequences and population genomics provide insights into the demographic history, inbreeding, and mutation load of two 'living fossil' tree species of Dipteronia.</title>
        <authorList>
            <person name="Feng Y."/>
            <person name="Comes H.P."/>
            <person name="Chen J."/>
            <person name="Zhu S."/>
            <person name="Lu R."/>
            <person name="Zhang X."/>
            <person name="Li P."/>
            <person name="Qiu J."/>
            <person name="Olsen K.M."/>
            <person name="Qiu Y."/>
        </authorList>
    </citation>
    <scope>NUCLEOTIDE SEQUENCE</scope>
    <source>
        <strain evidence="4">KIB01</strain>
    </source>
</reference>
<dbReference type="PRINTS" id="PR00412">
    <property type="entry name" value="EPOXHYDRLASE"/>
</dbReference>
<keyword evidence="5" id="KW-1185">Reference proteome</keyword>
<organism evidence="4 5">
    <name type="scientific">Dipteronia dyeriana</name>
    <dbReference type="NCBI Taxonomy" id="168575"/>
    <lineage>
        <taxon>Eukaryota</taxon>
        <taxon>Viridiplantae</taxon>
        <taxon>Streptophyta</taxon>
        <taxon>Embryophyta</taxon>
        <taxon>Tracheophyta</taxon>
        <taxon>Spermatophyta</taxon>
        <taxon>Magnoliopsida</taxon>
        <taxon>eudicotyledons</taxon>
        <taxon>Gunneridae</taxon>
        <taxon>Pentapetalae</taxon>
        <taxon>rosids</taxon>
        <taxon>malvids</taxon>
        <taxon>Sapindales</taxon>
        <taxon>Sapindaceae</taxon>
        <taxon>Hippocastanoideae</taxon>
        <taxon>Acereae</taxon>
        <taxon>Dipteronia</taxon>
    </lineage>
</organism>
<accession>A0AAD9UBA6</accession>
<dbReference type="InterPro" id="IPR000073">
    <property type="entry name" value="AB_hydrolase_1"/>
</dbReference>
<evidence type="ECO:0000256" key="1">
    <source>
        <dbReference type="ARBA" id="ARBA00022801"/>
    </source>
</evidence>
<name>A0AAD9UBA6_9ROSI</name>
<dbReference type="SUPFAM" id="SSF53474">
    <property type="entry name" value="alpha/beta-Hydrolases"/>
    <property type="match status" value="3"/>
</dbReference>
<evidence type="ECO:0000259" key="3">
    <source>
        <dbReference type="Pfam" id="PF00561"/>
    </source>
</evidence>
<comment type="similarity">
    <text evidence="2">Belongs to the AB hydrolase superfamily. Epoxide hydrolase family.</text>
</comment>
<evidence type="ECO:0000313" key="4">
    <source>
        <dbReference type="EMBL" id="KAK2651081.1"/>
    </source>
</evidence>
<dbReference type="EMBL" id="JANJYI010000005">
    <property type="protein sequence ID" value="KAK2651081.1"/>
    <property type="molecule type" value="Genomic_DNA"/>
</dbReference>
<sequence>MEQIKHSHVQVRGVKLHVAEIGTGPKVVVFIHGFPEIWYSWRYQMIAVATAGYRAIAIDCRGYGLSDHSPEPHKTTFNDFADDVVALLDSLGISKAFLVGKDSGVIPAYMIAAAHPEKVASIITMGVPFMVPGPMTLQFLDKLPKGFYILRWQEPGRAEADFGRFDVKTVIRKIYILFSGSELQVASDDQEIMDLVDPSTPLPPWFSEEDLSVYAGLYENSGFRTALQVPYRSFGNDFEITDPKITAPALLIMGEKDYDLKFPGMEDFIRSGEVKKFMPNLEIKFMAEGNHFVQEQLPEEVNQLIISFFNKIISSQDINLPPTLFLSSMEEIQHSHVQVRGVKLHVAEIGTGPKVVVFLHGFPEIWYSWRHQMIAVAKAGYRAIAIDFRGYGLSDHSPEPEKTTFNDFADDVVALLDSLSINMAFLVGKDAGAIPAYMLGASCPEKVAGIITLGVPFMLPGPSMGQNITDNLPRGFYTVRLKEPGRAEADFGRFDVKTVIRNIYILFSGSELQIAADDKEIMDLVDPSTPLPPWFSEEDLSVYAGLYENSGFRTAFRVPYRSMDIDCGITDPKITAPALLIMGEKDYVLKFPGMEDFVRSGQVKHFMPNLEIEFMAEGNHFVQEQLPEQVNHLIISFLNKIKIQHSHVRVRGVKLHVAEIGNGPKVVVFLHGFPGIWYSWRHQMIAVAKAGYRAIVIDFRGYGLSDHSPEPEKTTFNDLADDVVALLDSLSISKAVLVGKNFGVVPAHMLGAACPEKVAGIITMGIPFLLPGPSVLQIIKDLPKGFYGVRWKEPGRAEADFGRFDVKTVMRKIFILFSGCEMPVADDDQEIMDLVDTSTPLPPWFSEEDLSVYADLFANSGFRTALQVPYRAFGIDCGITDPKITSPALLILGEKDYVLKFPGIEDFIRSDQLKDFIPNMEMKFMADGNHFVQEQLPEQVNQLIISFLDKISI</sequence>
<dbReference type="Pfam" id="PF00561">
    <property type="entry name" value="Abhydrolase_1"/>
    <property type="match status" value="3"/>
</dbReference>
<gene>
    <name evidence="4" type="ORF">Ddye_018570</name>
</gene>
<dbReference type="AlphaFoldDB" id="A0AAD9UBA6"/>
<dbReference type="InterPro" id="IPR000639">
    <property type="entry name" value="Epox_hydrolase-like"/>
</dbReference>
<dbReference type="Gene3D" id="3.40.50.1820">
    <property type="entry name" value="alpha/beta hydrolase"/>
    <property type="match status" value="3"/>
</dbReference>
<protein>
    <recommendedName>
        <fullName evidence="3">AB hydrolase-1 domain-containing protein</fullName>
    </recommendedName>
</protein>
<dbReference type="GO" id="GO:0016787">
    <property type="term" value="F:hydrolase activity"/>
    <property type="evidence" value="ECO:0007669"/>
    <property type="project" value="UniProtKB-KW"/>
</dbReference>
<comment type="caution">
    <text evidence="4">The sequence shown here is derived from an EMBL/GenBank/DDBJ whole genome shotgun (WGS) entry which is preliminary data.</text>
</comment>
<evidence type="ECO:0000313" key="5">
    <source>
        <dbReference type="Proteomes" id="UP001280121"/>
    </source>
</evidence>
<keyword evidence="1" id="KW-0378">Hydrolase</keyword>
<dbReference type="PANTHER" id="PTHR43329">
    <property type="entry name" value="EPOXIDE HYDROLASE"/>
    <property type="match status" value="1"/>
</dbReference>
<dbReference type="Proteomes" id="UP001280121">
    <property type="component" value="Unassembled WGS sequence"/>
</dbReference>
<feature type="domain" description="AB hydrolase-1" evidence="3">
    <location>
        <begin position="666"/>
        <end position="934"/>
    </location>
</feature>
<feature type="domain" description="AB hydrolase-1" evidence="3">
    <location>
        <begin position="355"/>
        <end position="462"/>
    </location>
</feature>